<evidence type="ECO:0000256" key="2">
    <source>
        <dbReference type="SAM" id="Coils"/>
    </source>
</evidence>
<evidence type="ECO:0000259" key="5">
    <source>
        <dbReference type="PROSITE" id="PS50994"/>
    </source>
</evidence>
<accession>A0ABQ5GY15</accession>
<comment type="caution">
    <text evidence="6">The sequence shown here is derived from an EMBL/GenBank/DDBJ whole genome shotgun (WGS) entry which is preliminary data.</text>
</comment>
<dbReference type="InterPro" id="IPR036875">
    <property type="entry name" value="Znf_CCHC_sf"/>
</dbReference>
<dbReference type="InterPro" id="IPR036397">
    <property type="entry name" value="RNaseH_sf"/>
</dbReference>
<name>A0ABQ5GY15_9ASTR</name>
<dbReference type="SMART" id="SM00343">
    <property type="entry name" value="ZnF_C2HC"/>
    <property type="match status" value="1"/>
</dbReference>
<dbReference type="InterPro" id="IPR001878">
    <property type="entry name" value="Znf_CCHC"/>
</dbReference>
<dbReference type="Pfam" id="PF25597">
    <property type="entry name" value="SH3_retrovirus"/>
    <property type="match status" value="1"/>
</dbReference>
<dbReference type="Pfam" id="PF13976">
    <property type="entry name" value="gag_pre-integrs"/>
    <property type="match status" value="1"/>
</dbReference>
<feature type="domain" description="CCHC-type" evidence="4">
    <location>
        <begin position="194"/>
        <end position="208"/>
    </location>
</feature>
<proteinExistence type="predicted"/>
<evidence type="ECO:0000259" key="4">
    <source>
        <dbReference type="PROSITE" id="PS50158"/>
    </source>
</evidence>
<keyword evidence="2" id="KW-0175">Coiled coil</keyword>
<feature type="domain" description="Integrase catalytic" evidence="5">
    <location>
        <begin position="515"/>
        <end position="681"/>
    </location>
</feature>
<dbReference type="Pfam" id="PF00665">
    <property type="entry name" value="rve"/>
    <property type="match status" value="1"/>
</dbReference>
<reference evidence="6" key="2">
    <citation type="submission" date="2022-01" db="EMBL/GenBank/DDBJ databases">
        <authorList>
            <person name="Yamashiro T."/>
            <person name="Shiraishi A."/>
            <person name="Satake H."/>
            <person name="Nakayama K."/>
        </authorList>
    </citation>
    <scope>NUCLEOTIDE SEQUENCE</scope>
</reference>
<feature type="region of interest" description="Disordered" evidence="3">
    <location>
        <begin position="796"/>
        <end position="846"/>
    </location>
</feature>
<evidence type="ECO:0000256" key="3">
    <source>
        <dbReference type="SAM" id="MobiDB-lite"/>
    </source>
</evidence>
<dbReference type="PANTHER" id="PTHR42648:SF32">
    <property type="entry name" value="RIBONUCLEASE H-LIKE DOMAIN, GAG-PRE-INTEGRASE DOMAIN PROTEIN-RELATED"/>
    <property type="match status" value="1"/>
</dbReference>
<dbReference type="Gene3D" id="4.10.60.10">
    <property type="entry name" value="Zinc finger, CCHC-type"/>
    <property type="match status" value="1"/>
</dbReference>
<evidence type="ECO:0000313" key="6">
    <source>
        <dbReference type="EMBL" id="GJT80537.1"/>
    </source>
</evidence>
<dbReference type="Gene3D" id="3.30.420.10">
    <property type="entry name" value="Ribonuclease H-like superfamily/Ribonuclease H"/>
    <property type="match status" value="1"/>
</dbReference>
<feature type="compositionally biased region" description="Basic and acidic residues" evidence="3">
    <location>
        <begin position="796"/>
        <end position="836"/>
    </location>
</feature>
<dbReference type="PROSITE" id="PS50158">
    <property type="entry name" value="ZF_CCHC"/>
    <property type="match status" value="1"/>
</dbReference>
<gene>
    <name evidence="6" type="ORF">Tco_1054879</name>
</gene>
<dbReference type="InterPro" id="IPR025724">
    <property type="entry name" value="GAG-pre-integrase_dom"/>
</dbReference>
<dbReference type="InterPro" id="IPR057670">
    <property type="entry name" value="SH3_retrovirus"/>
</dbReference>
<organism evidence="6 7">
    <name type="scientific">Tanacetum coccineum</name>
    <dbReference type="NCBI Taxonomy" id="301880"/>
    <lineage>
        <taxon>Eukaryota</taxon>
        <taxon>Viridiplantae</taxon>
        <taxon>Streptophyta</taxon>
        <taxon>Embryophyta</taxon>
        <taxon>Tracheophyta</taxon>
        <taxon>Spermatophyta</taxon>
        <taxon>Magnoliopsida</taxon>
        <taxon>eudicotyledons</taxon>
        <taxon>Gunneridae</taxon>
        <taxon>Pentapetalae</taxon>
        <taxon>asterids</taxon>
        <taxon>campanulids</taxon>
        <taxon>Asterales</taxon>
        <taxon>Asteraceae</taxon>
        <taxon>Asteroideae</taxon>
        <taxon>Anthemideae</taxon>
        <taxon>Anthemidinae</taxon>
        <taxon>Tanacetum</taxon>
    </lineage>
</organism>
<keyword evidence="1" id="KW-0862">Zinc</keyword>
<feature type="coiled-coil region" evidence="2">
    <location>
        <begin position="345"/>
        <end position="386"/>
    </location>
</feature>
<dbReference type="EMBL" id="BQNB010019001">
    <property type="protein sequence ID" value="GJT80537.1"/>
    <property type="molecule type" value="Genomic_DNA"/>
</dbReference>
<protein>
    <submittedName>
        <fullName evidence="6">Ribonuclease H-like domain-containing protein</fullName>
    </submittedName>
</protein>
<dbReference type="PROSITE" id="PS50994">
    <property type="entry name" value="INTEGRASE"/>
    <property type="match status" value="1"/>
</dbReference>
<dbReference type="InterPro" id="IPR039537">
    <property type="entry name" value="Retrotran_Ty1/copia-like"/>
</dbReference>
<keyword evidence="1" id="KW-0479">Metal-binding</keyword>
<dbReference type="InterPro" id="IPR001584">
    <property type="entry name" value="Integrase_cat-core"/>
</dbReference>
<sequence>MVTWIMECVTTTSFSISINGSLHGYFKMIYSFLRMVIRIREALDEFKLASGLVPSLPKSTAYFCNVLNHIKIAILQILPFEEGSLPVKYLGVNDVPFQEVEGWSGYLEAMEAFGDGSKLIFLRDWPVNLLLEVQAQLEVNVAVSHIPLFLTEMDLKWQMAMLTMRARRFLNKTGRKINANGSETIGFNKSKVECYNCHKKGHFARECRALRENRNREPIRRNVTVETTETKALVAQDGLGYDWSDQAEEGPTNFALMAYTSSGSSSSSSCFATHILGHLLCSKACLKSYETLKEHYDNLTKDFNKSQLNVGAYKAGLESVEARLDVYKKNEVIFEEDIKILKLDIKLRDNALTELRKKFEKAEKERDDLKLTLEKFENSSKNLSKLLEIQGSPHLELQENGVIDSGCSRHITGNKSYLSDYEEIDGGFVAFRGDPKGGQISTGGLTCLFAKATLDESNLWHRRLGHINFKTMNKLVRGNLVRGLPSKIFENNHTCVACQKGKQHKASCKTKTISSISQPLQMLHMDLFEPTFVKSLMKKMYCLVVTNDYSRFSWVFFLATKDETSEILKTFITGIENLIDLKVKVIRCDNGTEFKNKVMNQFCEMKGIKREFSVARTPQQNKVAERKNRTLIEAARTMLADLKLPTTFWAEAVNTACYVQNRVLVIKPHNKTPYELFLGRKPALSFMRPFGCPVTILNTIDHLGKFDGKADEGFFVGYSTNSKAFRVFNSRTRIVEENLHVKFSEDTPNIAGSGPNWLFDIDALTKSMNYEPVVAGNQSNGSAGIKACDDAGKARMETDSLDARFKPSGEEEKKDAKDPENKDSEVPNTEEPRVNQEQDANVNSTNILNTISPTVNVVDIENNVVNENIVYRCDNDPNMPNLEDIVYSDDDEGVDVKADMTNLDTHILVSPTLTTRIHKDHPLEQIIRDIHLAPQTRRMTKSVTDHVEPKKVIQALQDLSWIEAMQEELLQFKLQQPKVSDHLPWNQPDSTSDELVTAEMAKQIFSASIDLDHIRRSSKRSFEDLKPREQDTRRTSGNTTRNDPFPPFLLLEAQTQHKYVLVVLLVRVQLKAHPGPPFCLGVCSDHQTIEISLGELWDCQVGNWDL</sequence>
<dbReference type="SUPFAM" id="SSF53098">
    <property type="entry name" value="Ribonuclease H-like"/>
    <property type="match status" value="1"/>
</dbReference>
<dbReference type="PANTHER" id="PTHR42648">
    <property type="entry name" value="TRANSPOSASE, PUTATIVE-RELATED"/>
    <property type="match status" value="1"/>
</dbReference>
<keyword evidence="1" id="KW-0863">Zinc-finger</keyword>
<keyword evidence="7" id="KW-1185">Reference proteome</keyword>
<dbReference type="SUPFAM" id="SSF57756">
    <property type="entry name" value="Retrovirus zinc finger-like domains"/>
    <property type="match status" value="1"/>
</dbReference>
<dbReference type="Proteomes" id="UP001151760">
    <property type="component" value="Unassembled WGS sequence"/>
</dbReference>
<feature type="compositionally biased region" description="Basic and acidic residues" evidence="3">
    <location>
        <begin position="1020"/>
        <end position="1034"/>
    </location>
</feature>
<reference evidence="6" key="1">
    <citation type="journal article" date="2022" name="Int. J. Mol. Sci.">
        <title>Draft Genome of Tanacetum Coccineum: Genomic Comparison of Closely Related Tanacetum-Family Plants.</title>
        <authorList>
            <person name="Yamashiro T."/>
            <person name="Shiraishi A."/>
            <person name="Nakayama K."/>
            <person name="Satake H."/>
        </authorList>
    </citation>
    <scope>NUCLEOTIDE SEQUENCE</scope>
</reference>
<dbReference type="InterPro" id="IPR012337">
    <property type="entry name" value="RNaseH-like_sf"/>
</dbReference>
<evidence type="ECO:0000313" key="7">
    <source>
        <dbReference type="Proteomes" id="UP001151760"/>
    </source>
</evidence>
<feature type="region of interest" description="Disordered" evidence="3">
    <location>
        <begin position="1020"/>
        <end position="1041"/>
    </location>
</feature>
<feature type="compositionally biased region" description="Polar residues" evidence="3">
    <location>
        <begin position="837"/>
        <end position="846"/>
    </location>
</feature>
<evidence type="ECO:0000256" key="1">
    <source>
        <dbReference type="PROSITE-ProRule" id="PRU00047"/>
    </source>
</evidence>